<dbReference type="GO" id="GO:0005886">
    <property type="term" value="C:plasma membrane"/>
    <property type="evidence" value="ECO:0007669"/>
    <property type="project" value="TreeGrafter"/>
</dbReference>
<dbReference type="InterPro" id="IPR018303">
    <property type="entry name" value="ATPase_P-typ_P_site"/>
</dbReference>
<name>A0A392P1P8_9FABA</name>
<comment type="caution">
    <text evidence="5">The sequence shown here is derived from an EMBL/GenBank/DDBJ whole genome shotgun (WGS) entry which is preliminary data.</text>
</comment>
<dbReference type="SUPFAM" id="SSF56784">
    <property type="entry name" value="HAD-like"/>
    <property type="match status" value="1"/>
</dbReference>
<dbReference type="InterPro" id="IPR036412">
    <property type="entry name" value="HAD-like_sf"/>
</dbReference>
<comment type="subcellular location">
    <subcellularLocation>
        <location evidence="1">Membrane</location>
    </subcellularLocation>
</comment>
<protein>
    <submittedName>
        <fullName evidence="5">Phospholipid-transporting ATPase 9-like</fullName>
    </submittedName>
</protein>
<dbReference type="InterPro" id="IPR023299">
    <property type="entry name" value="ATPase_P-typ_cyto_dom_N"/>
</dbReference>
<dbReference type="GO" id="GO:0140326">
    <property type="term" value="F:ATPase-coupled intramembrane lipid transporter activity"/>
    <property type="evidence" value="ECO:0007669"/>
    <property type="project" value="TreeGrafter"/>
</dbReference>
<evidence type="ECO:0000256" key="2">
    <source>
        <dbReference type="ARBA" id="ARBA00022692"/>
    </source>
</evidence>
<dbReference type="EMBL" id="LXQA010056289">
    <property type="protein sequence ID" value="MCI04725.1"/>
    <property type="molecule type" value="Genomic_DNA"/>
</dbReference>
<dbReference type="GO" id="GO:0045332">
    <property type="term" value="P:phospholipid translocation"/>
    <property type="evidence" value="ECO:0007669"/>
    <property type="project" value="TreeGrafter"/>
</dbReference>
<dbReference type="PROSITE" id="PS00154">
    <property type="entry name" value="ATPASE_E1_E2"/>
    <property type="match status" value="1"/>
</dbReference>
<evidence type="ECO:0000313" key="6">
    <source>
        <dbReference type="Proteomes" id="UP000265520"/>
    </source>
</evidence>
<evidence type="ECO:0000256" key="4">
    <source>
        <dbReference type="ARBA" id="ARBA00023136"/>
    </source>
</evidence>
<accession>A0A392P1P8</accession>
<dbReference type="Proteomes" id="UP000265520">
    <property type="component" value="Unassembled WGS sequence"/>
</dbReference>
<dbReference type="PANTHER" id="PTHR24092">
    <property type="entry name" value="PROBABLE PHOSPHOLIPID-TRANSPORTING ATPASE"/>
    <property type="match status" value="1"/>
</dbReference>
<keyword evidence="2" id="KW-0812">Transmembrane</keyword>
<keyword evidence="3" id="KW-1133">Transmembrane helix</keyword>
<organism evidence="5 6">
    <name type="scientific">Trifolium medium</name>
    <dbReference type="NCBI Taxonomy" id="97028"/>
    <lineage>
        <taxon>Eukaryota</taxon>
        <taxon>Viridiplantae</taxon>
        <taxon>Streptophyta</taxon>
        <taxon>Embryophyta</taxon>
        <taxon>Tracheophyta</taxon>
        <taxon>Spermatophyta</taxon>
        <taxon>Magnoliopsida</taxon>
        <taxon>eudicotyledons</taxon>
        <taxon>Gunneridae</taxon>
        <taxon>Pentapetalae</taxon>
        <taxon>rosids</taxon>
        <taxon>fabids</taxon>
        <taxon>Fabales</taxon>
        <taxon>Fabaceae</taxon>
        <taxon>Papilionoideae</taxon>
        <taxon>50 kb inversion clade</taxon>
        <taxon>NPAAA clade</taxon>
        <taxon>Hologalegina</taxon>
        <taxon>IRL clade</taxon>
        <taxon>Trifolieae</taxon>
        <taxon>Trifolium</taxon>
    </lineage>
</organism>
<keyword evidence="6" id="KW-1185">Reference proteome</keyword>
<dbReference type="PANTHER" id="PTHR24092:SF175">
    <property type="entry name" value="PHOSPHOLIPID-TRANSPORTING ATPASE"/>
    <property type="match status" value="1"/>
</dbReference>
<dbReference type="AlphaFoldDB" id="A0A392P1P8"/>
<dbReference type="GO" id="GO:0000166">
    <property type="term" value="F:nucleotide binding"/>
    <property type="evidence" value="ECO:0007669"/>
    <property type="project" value="InterPro"/>
</dbReference>
<dbReference type="Gene3D" id="3.40.1110.10">
    <property type="entry name" value="Calcium-transporting ATPase, cytoplasmic domain N"/>
    <property type="match status" value="1"/>
</dbReference>
<reference evidence="5 6" key="1">
    <citation type="journal article" date="2018" name="Front. Plant Sci.">
        <title>Red Clover (Trifolium pratense) and Zigzag Clover (T. medium) - A Picture of Genomic Similarities and Differences.</title>
        <authorList>
            <person name="Dluhosova J."/>
            <person name="Istvanek J."/>
            <person name="Nedelnik J."/>
            <person name="Repkova J."/>
        </authorList>
    </citation>
    <scope>NUCLEOTIDE SEQUENCE [LARGE SCALE GENOMIC DNA]</scope>
    <source>
        <strain evidence="6">cv. 10/8</strain>
        <tissue evidence="5">Leaf</tissue>
    </source>
</reference>
<sequence>MYYKEADKPAHARTSNLNEELGQVDTILSDKTGTLTCNSMEFIKCSIAGVAYGRGVTEVEKTMSRRKSSTLVREHDISEEDDIRGSLNKKAAIKGFNFTDERIMNGNWVNEPHADVIEKFFRLLAVCHTAIPEVDKDTGNVSYEAESPDEAAFVIAARELGFEFYKRAQTSLSTYELDPVSGDKVERSVVSIA</sequence>
<evidence type="ECO:0000256" key="3">
    <source>
        <dbReference type="ARBA" id="ARBA00022989"/>
    </source>
</evidence>
<evidence type="ECO:0000313" key="5">
    <source>
        <dbReference type="EMBL" id="MCI04725.1"/>
    </source>
</evidence>
<keyword evidence="4" id="KW-0472">Membrane</keyword>
<evidence type="ECO:0000256" key="1">
    <source>
        <dbReference type="ARBA" id="ARBA00004370"/>
    </source>
</evidence>
<proteinExistence type="predicted"/>